<dbReference type="Proteomes" id="UP001318682">
    <property type="component" value="Chromosome"/>
</dbReference>
<keyword evidence="2" id="KW-0479">Metal-binding</keyword>
<evidence type="ECO:0000259" key="5">
    <source>
        <dbReference type="PROSITE" id="PS51462"/>
    </source>
</evidence>
<keyword evidence="7" id="KW-1185">Reference proteome</keyword>
<keyword evidence="3" id="KW-0378">Hydrolase</keyword>
<dbReference type="PANTHER" id="PTHR12629:SF0">
    <property type="entry name" value="DIPHOSPHOINOSITOL-POLYPHOSPHATE DIPHOSPHATASE"/>
    <property type="match status" value="1"/>
</dbReference>
<dbReference type="PROSITE" id="PS51462">
    <property type="entry name" value="NUDIX"/>
    <property type="match status" value="1"/>
</dbReference>
<protein>
    <recommendedName>
        <fullName evidence="5">Nudix hydrolase domain-containing protein</fullName>
    </recommendedName>
</protein>
<sequence>MINTAKTSLTHAARERQVAALCYRETQAGKKVLLVTSRGTGRWIVPKGWPIKGLPDPEAALQEAWEEAGVTSAEVETDPVGFYDYDKKRSGGEVTPIKTQVYLAEVDTLADAYPEDHQRERRWFTQNEAAARVDEPELKDILRDL</sequence>
<evidence type="ECO:0000313" key="7">
    <source>
        <dbReference type="Proteomes" id="UP001318682"/>
    </source>
</evidence>
<comment type="cofactor">
    <cofactor evidence="1">
        <name>Mg(2+)</name>
        <dbReference type="ChEBI" id="CHEBI:18420"/>
    </cofactor>
</comment>
<evidence type="ECO:0000313" key="6">
    <source>
        <dbReference type="EMBL" id="WVX49958.1"/>
    </source>
</evidence>
<dbReference type="InterPro" id="IPR000086">
    <property type="entry name" value="NUDIX_hydrolase_dom"/>
</dbReference>
<dbReference type="Pfam" id="PF00293">
    <property type="entry name" value="NUDIX"/>
    <property type="match status" value="1"/>
</dbReference>
<name>A0ABZ2BX62_9RHOB</name>
<evidence type="ECO:0000256" key="2">
    <source>
        <dbReference type="ARBA" id="ARBA00022723"/>
    </source>
</evidence>
<dbReference type="InterPro" id="IPR015797">
    <property type="entry name" value="NUDIX_hydrolase-like_dom_sf"/>
</dbReference>
<dbReference type="CDD" id="cd04666">
    <property type="entry name" value="NUDIX_DIPP2_like_Nudt4"/>
    <property type="match status" value="1"/>
</dbReference>
<dbReference type="RefSeq" id="WP_338469180.1">
    <property type="nucleotide sequence ID" value="NZ_CP143423.1"/>
</dbReference>
<evidence type="ECO:0000256" key="3">
    <source>
        <dbReference type="ARBA" id="ARBA00022801"/>
    </source>
</evidence>
<evidence type="ECO:0000256" key="4">
    <source>
        <dbReference type="ARBA" id="ARBA00022842"/>
    </source>
</evidence>
<dbReference type="InterPro" id="IPR047198">
    <property type="entry name" value="DDP-like_NUDIX"/>
</dbReference>
<feature type="domain" description="Nudix hydrolase" evidence="5">
    <location>
        <begin position="13"/>
        <end position="145"/>
    </location>
</feature>
<dbReference type="PANTHER" id="PTHR12629">
    <property type="entry name" value="DIPHOSPHOINOSITOL POLYPHOSPHATE PHOSPHOHYDROLASE"/>
    <property type="match status" value="1"/>
</dbReference>
<gene>
    <name evidence="6" type="ORF">ROLI_030540</name>
</gene>
<accession>A0ABZ2BX62</accession>
<organism evidence="6 7">
    <name type="scientific">Roseobacter fucihabitans</name>
    <dbReference type="NCBI Taxonomy" id="1537242"/>
    <lineage>
        <taxon>Bacteria</taxon>
        <taxon>Pseudomonadati</taxon>
        <taxon>Pseudomonadota</taxon>
        <taxon>Alphaproteobacteria</taxon>
        <taxon>Rhodobacterales</taxon>
        <taxon>Roseobacteraceae</taxon>
        <taxon>Roseobacter</taxon>
    </lineage>
</organism>
<evidence type="ECO:0000256" key="1">
    <source>
        <dbReference type="ARBA" id="ARBA00001946"/>
    </source>
</evidence>
<dbReference type="SUPFAM" id="SSF55811">
    <property type="entry name" value="Nudix"/>
    <property type="match status" value="1"/>
</dbReference>
<proteinExistence type="predicted"/>
<reference evidence="7" key="1">
    <citation type="submission" date="2024-01" db="EMBL/GenBank/DDBJ databases">
        <title>Roseobacter fucihabitans sp. nov., isolated from the brown alga Fucus spiralis.</title>
        <authorList>
            <person name="Hahnke S."/>
            <person name="Berger M."/>
            <person name="Schlingloff A."/>
            <person name="Athale I."/>
            <person name="Neumann-Schaal M."/>
            <person name="Adenaya A."/>
            <person name="Poehlein A."/>
            <person name="Daniel R."/>
            <person name="Pertersen J."/>
            <person name="Brinkhoff T."/>
        </authorList>
    </citation>
    <scope>NUCLEOTIDE SEQUENCE [LARGE SCALE GENOMIC DNA]</scope>
    <source>
        <strain evidence="7">B14</strain>
    </source>
</reference>
<keyword evidence="4" id="KW-0460">Magnesium</keyword>
<dbReference type="Gene3D" id="3.90.79.10">
    <property type="entry name" value="Nucleoside Triphosphate Pyrophosphohydrolase"/>
    <property type="match status" value="1"/>
</dbReference>
<dbReference type="EMBL" id="CP143423">
    <property type="protein sequence ID" value="WVX49958.1"/>
    <property type="molecule type" value="Genomic_DNA"/>
</dbReference>